<name>A0ABN2PAJ9_9MICC</name>
<feature type="compositionally biased region" description="Polar residues" evidence="3">
    <location>
        <begin position="279"/>
        <end position="289"/>
    </location>
</feature>
<keyword evidence="2" id="KW-0012">Acyltransferase</keyword>
<dbReference type="CDD" id="cd07989">
    <property type="entry name" value="LPLAT_AGPAT-like"/>
    <property type="match status" value="1"/>
</dbReference>
<comment type="caution">
    <text evidence="5">The sequence shown here is derived from an EMBL/GenBank/DDBJ whole genome shotgun (WGS) entry which is preliminary data.</text>
</comment>
<evidence type="ECO:0000313" key="6">
    <source>
        <dbReference type="Proteomes" id="UP001500784"/>
    </source>
</evidence>
<keyword evidence="6" id="KW-1185">Reference proteome</keyword>
<dbReference type="Pfam" id="PF01553">
    <property type="entry name" value="Acyltransferase"/>
    <property type="match status" value="1"/>
</dbReference>
<protein>
    <recommendedName>
        <fullName evidence="4">Phospholipid/glycerol acyltransferase domain-containing protein</fullName>
    </recommendedName>
</protein>
<evidence type="ECO:0000256" key="3">
    <source>
        <dbReference type="SAM" id="MobiDB-lite"/>
    </source>
</evidence>
<feature type="domain" description="Phospholipid/glycerol acyltransferase" evidence="4">
    <location>
        <begin position="35"/>
        <end position="154"/>
    </location>
</feature>
<gene>
    <name evidence="5" type="ORF">GCM10009688_20910</name>
</gene>
<evidence type="ECO:0000259" key="4">
    <source>
        <dbReference type="SMART" id="SM00563"/>
    </source>
</evidence>
<dbReference type="Proteomes" id="UP001500784">
    <property type="component" value="Unassembled WGS sequence"/>
</dbReference>
<reference evidence="5 6" key="1">
    <citation type="journal article" date="2019" name="Int. J. Syst. Evol. Microbiol.">
        <title>The Global Catalogue of Microorganisms (GCM) 10K type strain sequencing project: providing services to taxonomists for standard genome sequencing and annotation.</title>
        <authorList>
            <consortium name="The Broad Institute Genomics Platform"/>
            <consortium name="The Broad Institute Genome Sequencing Center for Infectious Disease"/>
            <person name="Wu L."/>
            <person name="Ma J."/>
        </authorList>
    </citation>
    <scope>NUCLEOTIDE SEQUENCE [LARGE SCALE GENOMIC DNA]</scope>
    <source>
        <strain evidence="5 6">JCM 13316</strain>
    </source>
</reference>
<organism evidence="5 6">
    <name type="scientific">Arthrobacter gandavensis</name>
    <dbReference type="NCBI Taxonomy" id="169960"/>
    <lineage>
        <taxon>Bacteria</taxon>
        <taxon>Bacillati</taxon>
        <taxon>Actinomycetota</taxon>
        <taxon>Actinomycetes</taxon>
        <taxon>Micrococcales</taxon>
        <taxon>Micrococcaceae</taxon>
        <taxon>Arthrobacter</taxon>
    </lineage>
</organism>
<evidence type="ECO:0000256" key="2">
    <source>
        <dbReference type="ARBA" id="ARBA00023315"/>
    </source>
</evidence>
<evidence type="ECO:0000313" key="5">
    <source>
        <dbReference type="EMBL" id="GAA1915761.1"/>
    </source>
</evidence>
<dbReference type="InterPro" id="IPR002123">
    <property type="entry name" value="Plipid/glycerol_acylTrfase"/>
</dbReference>
<dbReference type="SUPFAM" id="SSF69593">
    <property type="entry name" value="Glycerol-3-phosphate (1)-acyltransferase"/>
    <property type="match status" value="1"/>
</dbReference>
<dbReference type="PANTHER" id="PTHR10434">
    <property type="entry name" value="1-ACYL-SN-GLYCEROL-3-PHOSPHATE ACYLTRANSFERASE"/>
    <property type="match status" value="1"/>
</dbReference>
<dbReference type="SMART" id="SM00563">
    <property type="entry name" value="PlsC"/>
    <property type="match status" value="1"/>
</dbReference>
<dbReference type="EMBL" id="BAAALV010000003">
    <property type="protein sequence ID" value="GAA1915761.1"/>
    <property type="molecule type" value="Genomic_DNA"/>
</dbReference>
<sequence>MFYWVMKTIFIGPVVNLLFRPWVKGMDNVPATGPAILVSNHLSFSDSIFLPLAVPRPVSFLAKSEYFTGRGIKGKLTAAFFRLTNQLPIDRSGGAASEAALRAGVKVLEGGNLLGIYPEGTRSPDGRLYRGKTGVAKMALQTGVPVIPVAMIGTDKVQPIGRRIPNIRRIGIVVGEPLDFSRYAGMENDRFVQRSVTDEIMYELMRLSGQEYVDVYASTVKDKMAAARKASKTAESRSAAVRLPHAETPEPGVGPGTGRRNGHKEPGEVTVIGAADASVQPQASVQPEASVQEPRETGDKGPGGAQETPRGA</sequence>
<keyword evidence="1" id="KW-0808">Transferase</keyword>
<dbReference type="RefSeq" id="WP_152229187.1">
    <property type="nucleotide sequence ID" value="NZ_BAAALV010000003.1"/>
</dbReference>
<accession>A0ABN2PAJ9</accession>
<proteinExistence type="predicted"/>
<evidence type="ECO:0000256" key="1">
    <source>
        <dbReference type="ARBA" id="ARBA00022679"/>
    </source>
</evidence>
<dbReference type="PANTHER" id="PTHR10434:SF11">
    <property type="entry name" value="1-ACYL-SN-GLYCEROL-3-PHOSPHATE ACYLTRANSFERASE"/>
    <property type="match status" value="1"/>
</dbReference>
<feature type="region of interest" description="Disordered" evidence="3">
    <location>
        <begin position="229"/>
        <end position="312"/>
    </location>
</feature>